<dbReference type="InterPro" id="IPR038512">
    <property type="entry name" value="GpU-like_sf"/>
</dbReference>
<comment type="caution">
    <text evidence="1">The sequence shown here is derived from an EMBL/GenBank/DDBJ whole genome shotgun (WGS) entry which is preliminary data.</text>
</comment>
<gene>
    <name evidence="1" type="ORF">C1S70_31440</name>
</gene>
<sequence length="184" mass="20058">MLERTEIRRATVTLLKGATAAGDRVYATRLMPQVGETYPTILVYTHDEDMTRHGGTPPQFAHDLTMVIDVRMKASEDGDAEDALDALCEAILDRLLTNAAWVGQFEEISSVKTRIIPNDEGRTPLVFALIGITGKFHTIWQPVVPDAFEATRVGVDCIDPADPNLAAAGPDGRFEAEGAFFTPT</sequence>
<keyword evidence="1" id="KW-0614">Plasmid</keyword>
<accession>A0A2K1FR16</accession>
<dbReference type="Proteomes" id="UP000236268">
    <property type="component" value="Unassembled WGS sequence"/>
</dbReference>
<organism evidence="1 2">
    <name type="scientific">Azospirillum argentinense</name>
    <dbReference type="NCBI Taxonomy" id="2970906"/>
    <lineage>
        <taxon>Bacteria</taxon>
        <taxon>Pseudomonadati</taxon>
        <taxon>Pseudomonadota</taxon>
        <taxon>Alphaproteobacteria</taxon>
        <taxon>Rhodospirillales</taxon>
        <taxon>Azospirillaceae</taxon>
        <taxon>Azospirillum</taxon>
    </lineage>
</organism>
<dbReference type="AlphaFoldDB" id="A0A2K1FR16"/>
<evidence type="ECO:0000313" key="1">
    <source>
        <dbReference type="EMBL" id="PNQ94972.1"/>
    </source>
</evidence>
<geneLocation type="plasmid" evidence="1">
    <name>p47unnamed</name>
</geneLocation>
<dbReference type="EMBL" id="POWG01000068">
    <property type="protein sequence ID" value="PNQ94972.1"/>
    <property type="molecule type" value="Genomic_DNA"/>
</dbReference>
<reference evidence="1 2" key="1">
    <citation type="submission" date="2018-01" db="EMBL/GenBank/DDBJ databases">
        <title>Whole genome sequence of Azospirillum brasilense REC3 isolated from strawberry roots.</title>
        <authorList>
            <person name="Fontana C.A."/>
            <person name="Salazar S.M."/>
            <person name="Bassi D."/>
            <person name="Puglisi E."/>
            <person name="Lovaisa N.C."/>
            <person name="Toffoli L.M."/>
            <person name="Pedraza R."/>
            <person name="Cocconcelli P.S."/>
        </authorList>
    </citation>
    <scope>NUCLEOTIDE SEQUENCE [LARGE SCALE GENOMIC DNA]</scope>
    <source>
        <strain evidence="1 2">REC3</strain>
        <plasmid evidence="1">p47unnamed</plasmid>
    </source>
</reference>
<proteinExistence type="predicted"/>
<protein>
    <submittedName>
        <fullName evidence="1">Uncharacterized protein</fullName>
    </submittedName>
</protein>
<dbReference type="Gene3D" id="3.30.70.1700">
    <property type="entry name" value="Phage minor tail protein U"/>
    <property type="match status" value="1"/>
</dbReference>
<evidence type="ECO:0000313" key="2">
    <source>
        <dbReference type="Proteomes" id="UP000236268"/>
    </source>
</evidence>
<name>A0A2K1FR16_9PROT</name>
<dbReference type="RefSeq" id="WP_103041719.1">
    <property type="nucleotide sequence ID" value="NZ_POWG01000068.1"/>
</dbReference>